<keyword evidence="2" id="KW-1185">Reference proteome</keyword>
<organism evidence="1 2">
    <name type="scientific">Tenacibaculum platacis</name>
    <dbReference type="NCBI Taxonomy" id="3137852"/>
    <lineage>
        <taxon>Bacteria</taxon>
        <taxon>Pseudomonadati</taxon>
        <taxon>Bacteroidota</taxon>
        <taxon>Flavobacteriia</taxon>
        <taxon>Flavobacteriales</taxon>
        <taxon>Flavobacteriaceae</taxon>
        <taxon>Tenacibaculum</taxon>
    </lineage>
</organism>
<comment type="caution">
    <text evidence="1">The sequence shown here is derived from an EMBL/GenBank/DDBJ whole genome shotgun (WGS) entry which is preliminary data.</text>
</comment>
<protein>
    <submittedName>
        <fullName evidence="1">DUF2199 domain-containing protein</fullName>
    </submittedName>
</protein>
<reference evidence="1 2" key="1">
    <citation type="submission" date="2024-05" db="EMBL/GenBank/DDBJ databases">
        <authorList>
            <person name="Duchaud E."/>
        </authorList>
    </citation>
    <scope>NUCLEOTIDE SEQUENCE [LARGE SCALE GENOMIC DNA]</scope>
    <source>
        <strain evidence="1">Ena-SAMPLE-TAB-13-05-2024-13:56:06:370-140302</strain>
    </source>
</reference>
<dbReference type="RefSeq" id="WP_348710555.1">
    <property type="nucleotide sequence ID" value="NZ_CAXIXY010000003.1"/>
</dbReference>
<accession>A0ABP1EHH0</accession>
<dbReference type="Proteomes" id="UP001497416">
    <property type="component" value="Unassembled WGS sequence"/>
</dbReference>
<dbReference type="InterPro" id="IPR018697">
    <property type="entry name" value="DUF2199"/>
</dbReference>
<proteinExistence type="predicted"/>
<name>A0ABP1EHH0_9FLAO</name>
<dbReference type="EMBL" id="CAXIXY010000003">
    <property type="protein sequence ID" value="CAL2079312.1"/>
    <property type="molecule type" value="Genomic_DNA"/>
</dbReference>
<dbReference type="Pfam" id="PF09965">
    <property type="entry name" value="DUF2199"/>
    <property type="match status" value="1"/>
</dbReference>
<gene>
    <name evidence="1" type="ORF">T190607A01A_10842</name>
</gene>
<evidence type="ECO:0000313" key="2">
    <source>
        <dbReference type="Proteomes" id="UP001497416"/>
    </source>
</evidence>
<evidence type="ECO:0000313" key="1">
    <source>
        <dbReference type="EMBL" id="CAL2079312.1"/>
    </source>
</evidence>
<sequence length="189" mass="22496">MLFLIVHIMFKNMFWKKKKNKKFTCSQCGEVHSEWPALAYNSPSSYYNLSENEKTNIAKINDDFCEIEYDSQTDRFIRVILIQKVNDFDQNLEYGLWVSLSEKSYTDYQANFNNSNHENSYFGWLSNYLPDYEFSESIPMTVFAQKGNNRPEIVPHSEFNHPFVEDYYNGISKKEAERRIHQMIKNSTK</sequence>